<reference evidence="3" key="2">
    <citation type="journal article" date="2004" name="Nature">
        <title>Finishing the euchromatic sequence of the human genome.</title>
        <authorList>
            <consortium name="International Human Genome Sequencing Consortium"/>
        </authorList>
    </citation>
    <scope>NUCLEOTIDE SEQUENCE [LARGE SCALE GENOMIC DNA]</scope>
</reference>
<feature type="region of interest" description="Disordered" evidence="1">
    <location>
        <begin position="1"/>
        <end position="40"/>
    </location>
</feature>
<dbReference type="EMBL" id="AC084782">
    <property type="status" value="NOT_ANNOTATED_CDS"/>
    <property type="molecule type" value="Genomic_DNA"/>
</dbReference>
<dbReference type="AlphaFoldDB" id="A0A0S2Z6S1"/>
<dbReference type="Proteomes" id="UP000005640">
    <property type="component" value="Chromosome 15"/>
</dbReference>
<dbReference type="EMBL" id="KU178903">
    <property type="protein sequence ID" value="ALQ34361.1"/>
    <property type="molecule type" value="mRNA"/>
</dbReference>
<reference evidence="3" key="5">
    <citation type="submission" date="2025-05" db="UniProtKB">
        <authorList>
            <consortium name="Ensembl"/>
        </authorList>
    </citation>
    <scope>IDENTIFICATION</scope>
</reference>
<evidence type="ECO:0000313" key="2">
    <source>
        <dbReference type="EMBL" id="ALQ34361.1"/>
    </source>
</evidence>
<accession>A0A0S2Z6S1</accession>
<evidence type="ECO:0000256" key="1">
    <source>
        <dbReference type="SAM" id="MobiDB-lite"/>
    </source>
</evidence>
<evidence type="ECO:0000313" key="4">
    <source>
        <dbReference type="Proteomes" id="UP000005640"/>
    </source>
</evidence>
<dbReference type="Ensembl" id="ENST00000537232.5">
    <property type="protein sequence ID" value="ENSP00000438745.2"/>
    <property type="gene ID" value="ENSG00000151575.15"/>
</dbReference>
<reference evidence="3 4" key="3">
    <citation type="journal article" date="2006" name="Nature">
        <title>Analysis of the DNA sequence and duplication history of human chromosome 15.</title>
        <authorList>
            <person name="Zody M.C."/>
            <person name="Garber M."/>
            <person name="Sharpe T."/>
            <person name="Young S.K."/>
            <person name="Rowen L."/>
            <person name="O'Neill K."/>
            <person name="Whittaker C.A."/>
            <person name="Kamal M."/>
            <person name="Chang J.L."/>
            <person name="Cuomo C.A."/>
            <person name="Dewar K."/>
            <person name="FitzGerald M.G."/>
            <person name="Kodira C.D."/>
            <person name="Madan A."/>
            <person name="Qin S."/>
            <person name="Yang X."/>
            <person name="Abbasi N."/>
            <person name="Abouelleil A."/>
            <person name="Arachchi H.M."/>
            <person name="Baradarani L."/>
            <person name="Birditt B."/>
            <person name="Bloom S."/>
            <person name="Bloom T."/>
            <person name="Borowsky M.L."/>
            <person name="Burke J."/>
            <person name="Butler J."/>
            <person name="Cook A."/>
            <person name="DeArellano K."/>
            <person name="DeCaprio D."/>
            <person name="Dorris L.III."/>
            <person name="Dors M."/>
            <person name="Eichler E.E."/>
            <person name="Engels R."/>
            <person name="Fahey J."/>
            <person name="Fleetwood P."/>
            <person name="Friedman C."/>
            <person name="Gearin G."/>
            <person name="Hall J.L."/>
            <person name="Hensley G."/>
            <person name="Johnson E."/>
            <person name="Jones C."/>
            <person name="Kamat A."/>
            <person name="Kaur A."/>
            <person name="Locke D.P."/>
            <person name="Madan A."/>
            <person name="Munson G."/>
            <person name="Jaffe D.B."/>
            <person name="Lui A."/>
            <person name="Macdonald P."/>
            <person name="Mauceli E."/>
            <person name="Naylor J.W."/>
            <person name="Nesbitt R."/>
            <person name="Nicol R."/>
            <person name="O'Leary S.B."/>
            <person name="Ratcliffe A."/>
            <person name="Rounsley S."/>
            <person name="She X."/>
            <person name="Sneddon K.M."/>
            <person name="Stewart S."/>
            <person name="Sougnez C."/>
            <person name="Stone S.M."/>
            <person name="Topham K."/>
            <person name="Vincent D."/>
            <person name="Wang S."/>
            <person name="Zimmer A.R."/>
            <person name="Birren B.W."/>
            <person name="Hood L."/>
            <person name="Lander E.S."/>
            <person name="Nusbaum C."/>
        </authorList>
    </citation>
    <scope>NUCLEOTIDE SEQUENCE [LARGE SCALE GENOMIC DNA]</scope>
</reference>
<sequence length="40" mass="4268">MAGRSLCLTRSSVPGTPFPPPVQQPSTPGPDLLALEEEYK</sequence>
<evidence type="ECO:0007829" key="5">
    <source>
        <dbReference type="PeptideAtlas" id="A0A0S2Z6S1"/>
    </source>
</evidence>
<dbReference type="OpenTargets" id="ENSG00000151575"/>
<keyword evidence="5" id="KW-1267">Proteomics identification</keyword>
<reference evidence="3" key="1">
    <citation type="journal article" date="2001" name="Nature">
        <title>Initial sequencing and analysis of the human genome.</title>
        <authorList>
            <consortium name="International Human Genome Sequencing Consortium"/>
            <person name="Lander E.S."/>
            <person name="Linton L.M."/>
            <person name="Birren B."/>
            <person name="Nusbaum C."/>
            <person name="Zody M.C."/>
            <person name="Baldwin J."/>
            <person name="Devon K."/>
            <person name="Dewar K."/>
            <person name="Doyle M."/>
            <person name="FitzHugh W."/>
            <person name="Funke R."/>
            <person name="Gage D."/>
            <person name="Harris K."/>
            <person name="Heaford A."/>
            <person name="Howland J."/>
            <person name="Kann L."/>
            <person name="Lehoczky J."/>
            <person name="LeVine R."/>
            <person name="McEwan P."/>
            <person name="McKernan K."/>
            <person name="Meldrim J."/>
            <person name="Mesirov J.P."/>
            <person name="Miranda C."/>
            <person name="Morris W."/>
            <person name="Naylor J."/>
            <person name="Raymond C."/>
            <person name="Rosetti M."/>
            <person name="Santos R."/>
            <person name="Sheridan A."/>
            <person name="Sougnez C."/>
            <person name="Stange-Thomann N."/>
            <person name="Stojanovic N."/>
            <person name="Subramanian A."/>
            <person name="Wyman D."/>
            <person name="Rogers J."/>
            <person name="Sulston J."/>
            <person name="Ainscough R."/>
            <person name="Beck S."/>
            <person name="Bentley D."/>
            <person name="Burton J."/>
            <person name="Clee C."/>
            <person name="Carter N."/>
            <person name="Coulson A."/>
            <person name="Deadman R."/>
            <person name="Deloukas P."/>
            <person name="Dunham A."/>
            <person name="Dunham I."/>
            <person name="Durbin R."/>
            <person name="French L."/>
            <person name="Grafham D."/>
            <person name="Gregory S."/>
            <person name="Hubbard T."/>
            <person name="Humphray S."/>
            <person name="Hunt A."/>
            <person name="Jones M."/>
            <person name="Lloyd C."/>
            <person name="McMurray A."/>
            <person name="Matthews L."/>
            <person name="Mercer S."/>
            <person name="Milne S."/>
            <person name="Mullikin J.C."/>
            <person name="Mungall A."/>
            <person name="Plumb R."/>
            <person name="Ross M."/>
            <person name="Shownkeen R."/>
            <person name="Sims S."/>
            <person name="Waterston R.H."/>
            <person name="Wilson R.K."/>
            <person name="Hillier L.W."/>
            <person name="McPherson J.D."/>
            <person name="Marra M.A."/>
            <person name="Mardis E.R."/>
            <person name="Fulton L.A."/>
            <person name="Chinwalla A.T."/>
            <person name="Pepin K.H."/>
            <person name="Gish W.R."/>
            <person name="Chissoe S.L."/>
            <person name="Wendl M.C."/>
            <person name="Delehaunty K.D."/>
            <person name="Miner T.L."/>
            <person name="Delehaunty A."/>
            <person name="Kramer J.B."/>
            <person name="Cook L.L."/>
            <person name="Fulton R.S."/>
            <person name="Johnson D.L."/>
            <person name="Minx P.J."/>
            <person name="Clifton S.W."/>
            <person name="Hawkins T."/>
            <person name="Branscomb E."/>
            <person name="Predki P."/>
            <person name="Richardson P."/>
            <person name="Wenning S."/>
            <person name="Slezak T."/>
            <person name="Doggett N."/>
            <person name="Cheng J.F."/>
            <person name="Olsen A."/>
            <person name="Lucas S."/>
            <person name="Elkin C."/>
            <person name="Uberbacher E."/>
            <person name="Frazier M."/>
            <person name="Gibbs R.A."/>
            <person name="Muzny D.M."/>
            <person name="Scherer S.E."/>
            <person name="Bouck J.B."/>
            <person name="Sodergren E.J."/>
            <person name="Worley K.C."/>
            <person name="Rives C.M."/>
            <person name="Gorrell J.H."/>
            <person name="Metzker M.L."/>
            <person name="Naylor S.L."/>
            <person name="Kucherlapati R.S."/>
            <person name="Nelson D.L."/>
            <person name="Weinstock G.M."/>
            <person name="Sakaki Y."/>
            <person name="Fujiyama A."/>
            <person name="Hattori M."/>
            <person name="Yada T."/>
            <person name="Toyoda A."/>
            <person name="Itoh T."/>
            <person name="Kawagoe C."/>
            <person name="Watanabe H."/>
            <person name="Totoki Y."/>
            <person name="Taylor T."/>
            <person name="Weissenbach J."/>
            <person name="Heilig R."/>
            <person name="Saurin W."/>
            <person name="Artiguenave F."/>
            <person name="Brottier P."/>
            <person name="Bruls T."/>
            <person name="Pelletier E."/>
            <person name="Robert C."/>
            <person name="Wincker P."/>
            <person name="Smith D.R."/>
            <person name="Doucette-Stamm L."/>
            <person name="Rubenfield M."/>
            <person name="Weinstock K."/>
            <person name="Lee H.M."/>
            <person name="Dubois J."/>
            <person name="Rosenthal A."/>
            <person name="Platzer M."/>
            <person name="Nyakatura G."/>
            <person name="Taudien S."/>
            <person name="Rump A."/>
            <person name="Yang H."/>
            <person name="Yu J."/>
            <person name="Wang J."/>
            <person name="Huang G."/>
            <person name="Gu J."/>
            <person name="Hood L."/>
            <person name="Rowen L."/>
            <person name="Madan A."/>
            <person name="Qin S."/>
            <person name="Davis R.W."/>
            <person name="Federspiel N.A."/>
            <person name="Abola A.P."/>
            <person name="Proctor M.J."/>
            <person name="Myers R.M."/>
            <person name="Schmutz J."/>
            <person name="Dickson M."/>
            <person name="Grimwood J."/>
            <person name="Cox D.R."/>
            <person name="Olson M.V."/>
            <person name="Kaul R."/>
            <person name="Raymond C."/>
            <person name="Shimizu N."/>
            <person name="Kawasaki K."/>
            <person name="Minoshima S."/>
            <person name="Evans G.A."/>
            <person name="Athanasiou M."/>
            <person name="Schultz R."/>
            <person name="Roe B.A."/>
            <person name="Chen F."/>
            <person name="Pan H."/>
            <person name="Ramser J."/>
            <person name="Lehrach H."/>
            <person name="Reinhardt R."/>
            <person name="McCombie W.R."/>
            <person name="de la Bastide M."/>
            <person name="Dedhia N."/>
            <person name="Blocker H."/>
            <person name="Hornischer K."/>
            <person name="Nordsiek G."/>
            <person name="Agarwala R."/>
            <person name="Aravind L."/>
            <person name="Bailey J.A."/>
            <person name="Bateman A."/>
            <person name="Batzoglou S."/>
            <person name="Birney E."/>
            <person name="Bork P."/>
            <person name="Brown D.G."/>
            <person name="Burge C.B."/>
            <person name="Cerutti L."/>
            <person name="Chen H.C."/>
            <person name="Church D."/>
            <person name="Clamp M."/>
            <person name="Copley R.R."/>
            <person name="Doerks T."/>
            <person name="Eddy S.R."/>
            <person name="Eichler E.E."/>
            <person name="Furey T.S."/>
            <person name="Galagan J."/>
            <person name="Gilbert J.G."/>
            <person name="Harmon C."/>
            <person name="Hayashizaki Y."/>
            <person name="Haussler D."/>
            <person name="Hermjakob H."/>
            <person name="Hokamp K."/>
            <person name="Jang W."/>
            <person name="Johnson L.S."/>
            <person name="Jones T.A."/>
            <person name="Kasif S."/>
            <person name="Kaspryzk A."/>
            <person name="Kennedy S."/>
            <person name="Kent W.J."/>
            <person name="Kitts P."/>
            <person name="Koonin E.V."/>
            <person name="Korf I."/>
            <person name="Kulp D."/>
            <person name="Lancet D."/>
            <person name="Lowe T.M."/>
            <person name="McLysaght A."/>
            <person name="Mikkelsen T."/>
            <person name="Moran J.V."/>
            <person name="Mulder N."/>
            <person name="Pollara V.J."/>
            <person name="Ponting C.P."/>
            <person name="Schuler G."/>
            <person name="Schultz J."/>
            <person name="Slater G."/>
            <person name="Smit A.F."/>
            <person name="Stupka E."/>
            <person name="Szustakowski J."/>
            <person name="Thierry-Mieg D."/>
            <person name="Thierry-Mieg J."/>
            <person name="Wagner L."/>
            <person name="Wallis J."/>
            <person name="Wheeler R."/>
            <person name="Williams A."/>
            <person name="Wolf Y.I."/>
            <person name="Wolfe K.H."/>
            <person name="Yang S.P."/>
            <person name="Yeh R.F."/>
            <person name="Collins F."/>
            <person name="Guyer M.S."/>
            <person name="Peterson J."/>
            <person name="Felsenfeld A."/>
            <person name="Wetterstrand K.A."/>
            <person name="Patrinos A."/>
            <person name="Morgan M.J."/>
            <person name="de Jong P."/>
            <person name="Catanese J.J."/>
            <person name="Osoegawa K."/>
            <person name="Shizuya H."/>
            <person name="Choi S."/>
            <person name="Chen Y.J."/>
        </authorList>
    </citation>
    <scope>NUCLEOTIDE SEQUENCE [LARGE SCALE GENOMIC DNA]</scope>
</reference>
<dbReference type="HGNC" id="HGNC:29585">
    <property type="gene designation" value="TEX9"/>
</dbReference>
<dbReference type="OrthoDB" id="269872at2759"/>
<organism evidence="2">
    <name type="scientific">Homo sapiens</name>
    <name type="common">Human</name>
    <dbReference type="NCBI Taxonomy" id="9606"/>
    <lineage>
        <taxon>Eukaryota</taxon>
        <taxon>Metazoa</taxon>
        <taxon>Chordata</taxon>
        <taxon>Craniata</taxon>
        <taxon>Vertebrata</taxon>
        <taxon>Euteleostomi</taxon>
        <taxon>Mammalia</taxon>
        <taxon>Eutheria</taxon>
        <taxon>Euarchontoglires</taxon>
        <taxon>Primates</taxon>
        <taxon>Haplorrhini</taxon>
        <taxon>Catarrhini</taxon>
        <taxon>Hominidae</taxon>
        <taxon>Homo</taxon>
    </lineage>
</organism>
<dbReference type="EMBL" id="KF456053">
    <property type="status" value="NOT_ANNOTATED_CDS"/>
    <property type="molecule type" value="Genomic_DNA"/>
</dbReference>
<evidence type="ECO:0000313" key="3">
    <source>
        <dbReference type="Ensembl" id="ENSP00000438745.2"/>
    </source>
</evidence>
<proteinExistence type="evidence at protein level"/>
<gene>
    <name evidence="2 3" type="primary">TEX9</name>
</gene>
<dbReference type="EMBL" id="AC068726">
    <property type="status" value="NOT_ANNOTATED_CDS"/>
    <property type="molecule type" value="Genomic_DNA"/>
</dbReference>
<keyword evidence="4" id="KW-1185">Reference proteome</keyword>
<reference evidence="2" key="4">
    <citation type="journal article" date="2016" name="Cell">
        <title>Widespread Expansion of Protein Interaction Capabilities by Alternative Splicing.</title>
        <authorList>
            <person name="Yang X."/>
            <person name="Coulombe-Huntington J."/>
            <person name="Kang S."/>
            <person name="Sheynkman G.M."/>
            <person name="Hao T."/>
            <person name="Richardson A."/>
            <person name="Sun S."/>
            <person name="Yang F."/>
            <person name="Shen Y.A."/>
            <person name="Murray R."/>
            <person name="Spirohn K."/>
            <person name="Begg B.E."/>
            <person name="Duran-Frigola M."/>
            <person name="MacWilliams A."/>
            <person name="Pevzner S.J."/>
            <person name="Zhong Q."/>
            <person name="Trigg S.A."/>
            <person name="Tam S."/>
            <person name="Ghamsari L."/>
            <person name="Sahni N."/>
            <person name="Yi S."/>
            <person name="Rodriguez M.D."/>
            <person name="Balcha D."/>
            <person name="Tan G."/>
            <person name="Costanzo M."/>
            <person name="Andrews B."/>
            <person name="Boone C."/>
            <person name="Zhou X.J."/>
            <person name="Salehi-Ashtiani K."/>
            <person name="Charloteaux B."/>
            <person name="Chen A."/>
            <person name="Calderwood M.A."/>
            <person name="Aloy P."/>
            <person name="Roth F.P."/>
            <person name="Hill D.E."/>
            <person name="Iakoucheva L.M."/>
            <person name="Xia Y."/>
            <person name="Vidal M."/>
        </authorList>
    </citation>
    <scope>NUCLEOTIDE SEQUENCE</scope>
</reference>
<protein>
    <submittedName>
        <fullName evidence="2 3">Testis expressed 9</fullName>
    </submittedName>
</protein>
<name>A0A0S2Z6S1_HUMAN</name>
<dbReference type="GeneTree" id="ENSGT00390000018333"/>
<dbReference type="ChiTaRS" id="TEX9">
    <property type="organism name" value="human"/>
</dbReference>